<evidence type="ECO:0000313" key="2">
    <source>
        <dbReference type="EMBL" id="MPD00170.1"/>
    </source>
</evidence>
<feature type="region of interest" description="Disordered" evidence="1">
    <location>
        <begin position="1"/>
        <end position="20"/>
    </location>
</feature>
<comment type="caution">
    <text evidence="2">The sequence shown here is derived from an EMBL/GenBank/DDBJ whole genome shotgun (WGS) entry which is preliminary data.</text>
</comment>
<evidence type="ECO:0000313" key="3">
    <source>
        <dbReference type="Proteomes" id="UP000324222"/>
    </source>
</evidence>
<dbReference type="AlphaFoldDB" id="A0A5B7JZC1"/>
<proteinExistence type="predicted"/>
<evidence type="ECO:0000256" key="1">
    <source>
        <dbReference type="SAM" id="MobiDB-lite"/>
    </source>
</evidence>
<dbReference type="EMBL" id="VSRR010121736">
    <property type="protein sequence ID" value="MPD00170.1"/>
    <property type="molecule type" value="Genomic_DNA"/>
</dbReference>
<accession>A0A5B7JZC1</accession>
<sequence>MSALYEDDSTCLAPSGGEQHLRDTVTAPHKLTAAPVTHQHHKTLMVLYRARVNTSFFTPPRASPSRAHRVPILVLLPSLNGRHRLLVPSPAKPSVPSRSCS</sequence>
<dbReference type="Proteomes" id="UP000324222">
    <property type="component" value="Unassembled WGS sequence"/>
</dbReference>
<reference evidence="2 3" key="1">
    <citation type="submission" date="2019-05" db="EMBL/GenBank/DDBJ databases">
        <title>Another draft genome of Portunus trituberculatus and its Hox gene families provides insights of decapod evolution.</title>
        <authorList>
            <person name="Jeong J.-H."/>
            <person name="Song I."/>
            <person name="Kim S."/>
            <person name="Choi T."/>
            <person name="Kim D."/>
            <person name="Ryu S."/>
            <person name="Kim W."/>
        </authorList>
    </citation>
    <scope>NUCLEOTIDE SEQUENCE [LARGE SCALE GENOMIC DNA]</scope>
    <source>
        <tissue evidence="2">Muscle</tissue>
    </source>
</reference>
<gene>
    <name evidence="2" type="ORF">E2C01_095626</name>
</gene>
<protein>
    <submittedName>
        <fullName evidence="2">Uncharacterized protein</fullName>
    </submittedName>
</protein>
<name>A0A5B7JZC1_PORTR</name>
<organism evidence="2 3">
    <name type="scientific">Portunus trituberculatus</name>
    <name type="common">Swimming crab</name>
    <name type="synonym">Neptunus trituberculatus</name>
    <dbReference type="NCBI Taxonomy" id="210409"/>
    <lineage>
        <taxon>Eukaryota</taxon>
        <taxon>Metazoa</taxon>
        <taxon>Ecdysozoa</taxon>
        <taxon>Arthropoda</taxon>
        <taxon>Crustacea</taxon>
        <taxon>Multicrustacea</taxon>
        <taxon>Malacostraca</taxon>
        <taxon>Eumalacostraca</taxon>
        <taxon>Eucarida</taxon>
        <taxon>Decapoda</taxon>
        <taxon>Pleocyemata</taxon>
        <taxon>Brachyura</taxon>
        <taxon>Eubrachyura</taxon>
        <taxon>Portunoidea</taxon>
        <taxon>Portunidae</taxon>
        <taxon>Portuninae</taxon>
        <taxon>Portunus</taxon>
    </lineage>
</organism>
<keyword evidence="3" id="KW-1185">Reference proteome</keyword>